<keyword evidence="6" id="KW-0963">Cytoplasm</keyword>
<feature type="binding site" evidence="6">
    <location>
        <position position="43"/>
    </location>
    <ligand>
        <name>ATP</name>
        <dbReference type="ChEBI" id="CHEBI:30616"/>
    </ligand>
</feature>
<dbReference type="GO" id="GO:0005524">
    <property type="term" value="F:ATP binding"/>
    <property type="evidence" value="ECO:0007669"/>
    <property type="project" value="UniProtKB-KW"/>
</dbReference>
<comment type="cofactor">
    <cofactor evidence="6">
        <name>Mg(2+)</name>
        <dbReference type="ChEBI" id="CHEBI:18420"/>
    </cofactor>
    <cofactor evidence="6">
        <name>Mn(2+)</name>
        <dbReference type="ChEBI" id="CHEBI:29035"/>
    </cofactor>
    <text evidence="6">Mg(2+). Can also accept Mn(2+).</text>
</comment>
<dbReference type="PANTHER" id="PTHR21060:SF15">
    <property type="entry name" value="ACETATE KINASE-RELATED"/>
    <property type="match status" value="1"/>
</dbReference>
<keyword evidence="6" id="KW-0460">Magnesium</keyword>
<dbReference type="EC" id="2.7.2.1" evidence="6"/>
<keyword evidence="2 6" id="KW-0808">Transferase</keyword>
<reference evidence="8 9" key="1">
    <citation type="submission" date="2019-02" db="EMBL/GenBank/DDBJ databases">
        <title>Deep-cultivation of Planctomycetes and their phenomic and genomic characterization uncovers novel biology.</title>
        <authorList>
            <person name="Wiegand S."/>
            <person name="Jogler M."/>
            <person name="Boedeker C."/>
            <person name="Pinto D."/>
            <person name="Vollmers J."/>
            <person name="Rivas-Marin E."/>
            <person name="Kohn T."/>
            <person name="Peeters S.H."/>
            <person name="Heuer A."/>
            <person name="Rast P."/>
            <person name="Oberbeckmann S."/>
            <person name="Bunk B."/>
            <person name="Jeske O."/>
            <person name="Meyerdierks A."/>
            <person name="Storesund J.E."/>
            <person name="Kallscheuer N."/>
            <person name="Luecker S."/>
            <person name="Lage O.M."/>
            <person name="Pohl T."/>
            <person name="Merkel B.J."/>
            <person name="Hornburger P."/>
            <person name="Mueller R.-W."/>
            <person name="Bruemmer F."/>
            <person name="Labrenz M."/>
            <person name="Spormann A.M."/>
            <person name="Op Den Camp H."/>
            <person name="Overmann J."/>
            <person name="Amann R."/>
            <person name="Jetten M.S.M."/>
            <person name="Mascher T."/>
            <person name="Medema M.H."/>
            <person name="Devos D.P."/>
            <person name="Kaster A.-K."/>
            <person name="Ovreas L."/>
            <person name="Rohde M."/>
            <person name="Galperin M.Y."/>
            <person name="Jogler C."/>
        </authorList>
    </citation>
    <scope>NUCLEOTIDE SEQUENCE [LARGE SCALE GENOMIC DNA]</scope>
    <source>
        <strain evidence="8 9">Poly59</strain>
    </source>
</reference>
<dbReference type="PIRSF" id="PIRSF000722">
    <property type="entry name" value="Acetate_prop_kin"/>
    <property type="match status" value="1"/>
</dbReference>
<keyword evidence="3 6" id="KW-0547">Nucleotide-binding</keyword>
<sequence length="428" mass="45571">MVGTQTVTQNCSAAGLSSCTFLQLKSVKSVLVLVANLGSTSFKYRLFDMSNGQCLARGAVDRIGEEVSHCEVEIGDWKDERSMSVPDHGLAVSACLEQLTDPDHGALKDASEIVAIGFKAVHGGRLSGVFVVDDDVLAAMTEMNAAAPAHNPPYIAAMKLLRERFPDLPLVAAFETNFHRTIPSSRREYAIPRAWADGLHIRRYGFHGASHRFIAGRVAEVLGRSDARVISCHLGGSSSLTAIVGGESVMTTMGMTPQTGLPQNNRVGDFDPFALPLIIEKTGLTLDEVLGKLASEGGLLGLSDKSGDMRDLELAAANGDEKSQLALDVFVEEVRRHMGGMIVAMGGVDAIVFTGGIGEKGKETRAAIVAGLEELGIVADGEANKKIKGEGSFHAGDSRTELWVIPTNEELVVARQCVELLQETDKSA</sequence>
<dbReference type="HAMAP" id="MF_00020">
    <property type="entry name" value="Acetate_kinase"/>
    <property type="match status" value="1"/>
</dbReference>
<comment type="subcellular location">
    <subcellularLocation>
        <location evidence="6">Cytoplasm</location>
    </subcellularLocation>
</comment>
<comment type="caution">
    <text evidence="6">Lacks conserved residue(s) required for the propagation of feature annotation.</text>
</comment>
<gene>
    <name evidence="8" type="primary">ackA_2</name>
    <name evidence="6" type="synonym">ackA</name>
    <name evidence="8" type="ORF">Poly59_25060</name>
</gene>
<dbReference type="NCBIfam" id="TIGR00016">
    <property type="entry name" value="ackA"/>
    <property type="match status" value="1"/>
</dbReference>
<dbReference type="Pfam" id="PF00871">
    <property type="entry name" value="Acetate_kinase"/>
    <property type="match status" value="1"/>
</dbReference>
<keyword evidence="4 6" id="KW-0418">Kinase</keyword>
<keyword evidence="6" id="KW-0479">Metal-binding</keyword>
<comment type="similarity">
    <text evidence="1 6 7">Belongs to the acetokinase family.</text>
</comment>
<dbReference type="PROSITE" id="PS01075">
    <property type="entry name" value="ACETATE_KINASE_1"/>
    <property type="match status" value="1"/>
</dbReference>
<feature type="site" description="Transition state stabilizer" evidence="6">
    <location>
        <position position="207"/>
    </location>
</feature>
<dbReference type="UniPathway" id="UPA00340">
    <property type="reaction ID" value="UER00458"/>
</dbReference>
<evidence type="ECO:0000256" key="2">
    <source>
        <dbReference type="ARBA" id="ARBA00022679"/>
    </source>
</evidence>
<evidence type="ECO:0000256" key="3">
    <source>
        <dbReference type="ARBA" id="ARBA00022741"/>
    </source>
</evidence>
<dbReference type="InterPro" id="IPR043129">
    <property type="entry name" value="ATPase_NBD"/>
</dbReference>
<feature type="binding site" evidence="6">
    <location>
        <begin position="308"/>
        <end position="310"/>
    </location>
    <ligand>
        <name>ATP</name>
        <dbReference type="ChEBI" id="CHEBI:30616"/>
    </ligand>
</feature>
<dbReference type="EMBL" id="SJPX01000002">
    <property type="protein sequence ID" value="TWU56202.1"/>
    <property type="molecule type" value="Genomic_DNA"/>
</dbReference>
<dbReference type="InterPro" id="IPR023865">
    <property type="entry name" value="Aliphatic_acid_kinase_CS"/>
</dbReference>
<dbReference type="SUPFAM" id="SSF53067">
    <property type="entry name" value="Actin-like ATPase domain"/>
    <property type="match status" value="2"/>
</dbReference>
<comment type="function">
    <text evidence="6">Catalyzes the formation of acetyl phosphate from acetate and ATP. Can also catalyze the reverse reaction.</text>
</comment>
<dbReference type="AlphaFoldDB" id="A0A5C6F5C6"/>
<name>A0A5C6F5C6_9BACT</name>
<keyword evidence="5 6" id="KW-0067">ATP-binding</keyword>
<dbReference type="PANTHER" id="PTHR21060">
    <property type="entry name" value="ACETATE KINASE"/>
    <property type="match status" value="1"/>
</dbReference>
<feature type="binding site" evidence="6">
    <location>
        <position position="36"/>
    </location>
    <ligand>
        <name>Mg(2+)</name>
        <dbReference type="ChEBI" id="CHEBI:18420"/>
    </ligand>
</feature>
<evidence type="ECO:0000313" key="9">
    <source>
        <dbReference type="Proteomes" id="UP000317977"/>
    </source>
</evidence>
<organism evidence="8 9">
    <name type="scientific">Rubripirellula reticaptiva</name>
    <dbReference type="NCBI Taxonomy" id="2528013"/>
    <lineage>
        <taxon>Bacteria</taxon>
        <taxon>Pseudomonadati</taxon>
        <taxon>Planctomycetota</taxon>
        <taxon>Planctomycetia</taxon>
        <taxon>Pirellulales</taxon>
        <taxon>Pirellulaceae</taxon>
        <taxon>Rubripirellula</taxon>
    </lineage>
</organism>
<comment type="catalytic activity">
    <reaction evidence="6">
        <text>acetate + ATP = acetyl phosphate + ADP</text>
        <dbReference type="Rhea" id="RHEA:11352"/>
        <dbReference type="ChEBI" id="CHEBI:22191"/>
        <dbReference type="ChEBI" id="CHEBI:30089"/>
        <dbReference type="ChEBI" id="CHEBI:30616"/>
        <dbReference type="ChEBI" id="CHEBI:456216"/>
        <dbReference type="EC" id="2.7.2.1"/>
    </reaction>
</comment>
<feature type="binding site" evidence="6">
    <location>
        <position position="409"/>
    </location>
    <ligand>
        <name>Mg(2+)</name>
        <dbReference type="ChEBI" id="CHEBI:18420"/>
    </ligand>
</feature>
<evidence type="ECO:0000256" key="5">
    <source>
        <dbReference type="ARBA" id="ARBA00022840"/>
    </source>
</evidence>
<proteinExistence type="inferred from homology"/>
<evidence type="ECO:0000256" key="1">
    <source>
        <dbReference type="ARBA" id="ARBA00008748"/>
    </source>
</evidence>
<dbReference type="GO" id="GO:0006085">
    <property type="term" value="P:acetyl-CoA biosynthetic process"/>
    <property type="evidence" value="ECO:0007669"/>
    <property type="project" value="UniProtKB-UniRule"/>
</dbReference>
<dbReference type="Proteomes" id="UP000317977">
    <property type="component" value="Unassembled WGS sequence"/>
</dbReference>
<dbReference type="GO" id="GO:0000287">
    <property type="term" value="F:magnesium ion binding"/>
    <property type="evidence" value="ECO:0007669"/>
    <property type="project" value="UniProtKB-UniRule"/>
</dbReference>
<dbReference type="GO" id="GO:0008776">
    <property type="term" value="F:acetate kinase activity"/>
    <property type="evidence" value="ECO:0007669"/>
    <property type="project" value="UniProtKB-UniRule"/>
</dbReference>
<keyword evidence="9" id="KW-1185">Reference proteome</keyword>
<dbReference type="Gene3D" id="3.30.420.40">
    <property type="match status" value="2"/>
</dbReference>
<comment type="subunit">
    <text evidence="6">Homodimer.</text>
</comment>
<evidence type="ECO:0000256" key="6">
    <source>
        <dbReference type="HAMAP-Rule" id="MF_00020"/>
    </source>
</evidence>
<dbReference type="InterPro" id="IPR000890">
    <property type="entry name" value="Aliphatic_acid_kin_short-chain"/>
</dbReference>
<dbReference type="InterPro" id="IPR004372">
    <property type="entry name" value="Ac/propionate_kinase"/>
</dbReference>
<accession>A0A5C6F5C6</accession>
<protein>
    <recommendedName>
        <fullName evidence="6">Acetate kinase</fullName>
        <ecNumber evidence="6">2.7.2.1</ecNumber>
    </recommendedName>
    <alternativeName>
        <fullName evidence="6">Acetokinase</fullName>
    </alternativeName>
</protein>
<comment type="caution">
    <text evidence="8">The sequence shown here is derived from an EMBL/GenBank/DDBJ whole genome shotgun (WGS) entry which is preliminary data.</text>
</comment>
<dbReference type="GO" id="GO:0005737">
    <property type="term" value="C:cytoplasm"/>
    <property type="evidence" value="ECO:0007669"/>
    <property type="project" value="UniProtKB-SubCell"/>
</dbReference>
<dbReference type="GO" id="GO:0006083">
    <property type="term" value="P:acetate metabolic process"/>
    <property type="evidence" value="ECO:0007669"/>
    <property type="project" value="TreeGrafter"/>
</dbReference>
<feature type="site" description="Transition state stabilizer" evidence="6">
    <location>
        <position position="266"/>
    </location>
</feature>
<dbReference type="PRINTS" id="PR00471">
    <property type="entry name" value="ACETATEKNASE"/>
</dbReference>
<evidence type="ECO:0000313" key="8">
    <source>
        <dbReference type="EMBL" id="TWU56202.1"/>
    </source>
</evidence>
<evidence type="ECO:0000256" key="7">
    <source>
        <dbReference type="RuleBase" id="RU003835"/>
    </source>
</evidence>
<evidence type="ECO:0000256" key="4">
    <source>
        <dbReference type="ARBA" id="ARBA00022777"/>
    </source>
</evidence>
<comment type="pathway">
    <text evidence="6">Metabolic intermediate biosynthesis; acetyl-CoA biosynthesis; acetyl-CoA from acetate: step 1/2.</text>
</comment>